<evidence type="ECO:0000256" key="1">
    <source>
        <dbReference type="SAM" id="SignalP"/>
    </source>
</evidence>
<dbReference type="InterPro" id="IPR024284">
    <property type="entry name" value="DUF3826"/>
</dbReference>
<name>A0A4Q1C5Q5_9BACT</name>
<evidence type="ECO:0000313" key="2">
    <source>
        <dbReference type="EMBL" id="RXK53629.1"/>
    </source>
</evidence>
<proteinExistence type="predicted"/>
<keyword evidence="1" id="KW-0732">Signal</keyword>
<dbReference type="OrthoDB" id="272464at2"/>
<evidence type="ECO:0000313" key="3">
    <source>
        <dbReference type="Proteomes" id="UP000290218"/>
    </source>
</evidence>
<dbReference type="Pfam" id="PF12875">
    <property type="entry name" value="DUF3826"/>
    <property type="match status" value="1"/>
</dbReference>
<feature type="signal peptide" evidence="1">
    <location>
        <begin position="1"/>
        <end position="32"/>
    </location>
</feature>
<organism evidence="2 3">
    <name type="scientific">Oleiharenicola lentus</name>
    <dbReference type="NCBI Taxonomy" id="2508720"/>
    <lineage>
        <taxon>Bacteria</taxon>
        <taxon>Pseudomonadati</taxon>
        <taxon>Verrucomicrobiota</taxon>
        <taxon>Opitutia</taxon>
        <taxon>Opitutales</taxon>
        <taxon>Opitutaceae</taxon>
        <taxon>Oleiharenicola</taxon>
    </lineage>
</organism>
<dbReference type="EMBL" id="SDHX01000002">
    <property type="protein sequence ID" value="RXK53629.1"/>
    <property type="molecule type" value="Genomic_DNA"/>
</dbReference>
<reference evidence="2 3" key="1">
    <citation type="submission" date="2019-01" db="EMBL/GenBank/DDBJ databases">
        <title>Lacunisphaera sp. strain TWA-58.</title>
        <authorList>
            <person name="Chen W.-M."/>
        </authorList>
    </citation>
    <scope>NUCLEOTIDE SEQUENCE [LARGE SCALE GENOMIC DNA]</scope>
    <source>
        <strain evidence="2 3">TWA-58</strain>
    </source>
</reference>
<accession>A0A4Q1C5Q5</accession>
<feature type="chain" id="PRO_5020805427" evidence="1">
    <location>
        <begin position="33"/>
        <end position="229"/>
    </location>
</feature>
<keyword evidence="3" id="KW-1185">Reference proteome</keyword>
<sequence length="229" mass="25880">MKSKIENQKSKILLPFLAAFALACATLVPSSAATIDAATQKRLDGKTTKIIGALKLDDTAKVERVKVLLGDWFVTLWAWHEQHDPQLKELWTKWNAARAVVPKDEFPAEVIAYQIDDVYASLRPARDAFIAKLAAELTPEQLDAFKENWSRSPGLKRTYNAFLEIAPDLTEEQKKVIFDHLNRAREAALLTDADKEIVNIFKRHKVKAEAYVGTLEWAKLHRAFANKGK</sequence>
<dbReference type="AlphaFoldDB" id="A0A4Q1C5Q5"/>
<dbReference type="Proteomes" id="UP000290218">
    <property type="component" value="Unassembled WGS sequence"/>
</dbReference>
<dbReference type="PROSITE" id="PS51257">
    <property type="entry name" value="PROKAR_LIPOPROTEIN"/>
    <property type="match status" value="1"/>
</dbReference>
<protein>
    <submittedName>
        <fullName evidence="2">DUF3826 domain-containing protein</fullName>
    </submittedName>
</protein>
<comment type="caution">
    <text evidence="2">The sequence shown here is derived from an EMBL/GenBank/DDBJ whole genome shotgun (WGS) entry which is preliminary data.</text>
</comment>
<dbReference type="RefSeq" id="WP_129049503.1">
    <property type="nucleotide sequence ID" value="NZ_SDHX01000002.1"/>
</dbReference>
<gene>
    <name evidence="2" type="ORF">ESB00_18235</name>
</gene>